<dbReference type="AlphaFoldDB" id="A0A4R6WGC5"/>
<comment type="similarity">
    <text evidence="1">Belongs to the sigma-70 factor family. ECF subfamily.</text>
</comment>
<dbReference type="InterPro" id="IPR014284">
    <property type="entry name" value="RNA_pol_sigma-70_dom"/>
</dbReference>
<evidence type="ECO:0000313" key="7">
    <source>
        <dbReference type="EMBL" id="TDQ79193.1"/>
    </source>
</evidence>
<dbReference type="Pfam" id="PF08281">
    <property type="entry name" value="Sigma70_r4_2"/>
    <property type="match status" value="1"/>
</dbReference>
<evidence type="ECO:0000256" key="3">
    <source>
        <dbReference type="ARBA" id="ARBA00023082"/>
    </source>
</evidence>
<dbReference type="GO" id="GO:0016987">
    <property type="term" value="F:sigma factor activity"/>
    <property type="evidence" value="ECO:0007669"/>
    <property type="project" value="UniProtKB-KW"/>
</dbReference>
<dbReference type="Proteomes" id="UP000295292">
    <property type="component" value="Unassembled WGS sequence"/>
</dbReference>
<name>A0A4R6WGC5_9SPHI</name>
<evidence type="ECO:0000259" key="6">
    <source>
        <dbReference type="Pfam" id="PF08281"/>
    </source>
</evidence>
<keyword evidence="3" id="KW-0731">Sigma factor</keyword>
<dbReference type="Pfam" id="PF04542">
    <property type="entry name" value="Sigma70_r2"/>
    <property type="match status" value="1"/>
</dbReference>
<accession>A0A4R6WGC5</accession>
<dbReference type="RefSeq" id="WP_133582999.1">
    <property type="nucleotide sequence ID" value="NZ_SNYV01000011.1"/>
</dbReference>
<dbReference type="SUPFAM" id="SSF88659">
    <property type="entry name" value="Sigma3 and sigma4 domains of RNA polymerase sigma factors"/>
    <property type="match status" value="1"/>
</dbReference>
<dbReference type="SUPFAM" id="SSF88946">
    <property type="entry name" value="Sigma2 domain of RNA polymerase sigma factors"/>
    <property type="match status" value="1"/>
</dbReference>
<organism evidence="7 8">
    <name type="scientific">Sphingobacterium yanglingense</name>
    <dbReference type="NCBI Taxonomy" id="1437280"/>
    <lineage>
        <taxon>Bacteria</taxon>
        <taxon>Pseudomonadati</taxon>
        <taxon>Bacteroidota</taxon>
        <taxon>Sphingobacteriia</taxon>
        <taxon>Sphingobacteriales</taxon>
        <taxon>Sphingobacteriaceae</taxon>
        <taxon>Sphingobacterium</taxon>
    </lineage>
</organism>
<keyword evidence="2" id="KW-0805">Transcription regulation</keyword>
<dbReference type="GO" id="GO:0003677">
    <property type="term" value="F:DNA binding"/>
    <property type="evidence" value="ECO:0007669"/>
    <property type="project" value="InterPro"/>
</dbReference>
<dbReference type="InterPro" id="IPR013325">
    <property type="entry name" value="RNA_pol_sigma_r2"/>
</dbReference>
<dbReference type="InterPro" id="IPR013324">
    <property type="entry name" value="RNA_pol_sigma_r3/r4-like"/>
</dbReference>
<dbReference type="NCBIfam" id="TIGR02937">
    <property type="entry name" value="sigma70-ECF"/>
    <property type="match status" value="1"/>
</dbReference>
<proteinExistence type="inferred from homology"/>
<dbReference type="PANTHER" id="PTHR43133">
    <property type="entry name" value="RNA POLYMERASE ECF-TYPE SIGMA FACTO"/>
    <property type="match status" value="1"/>
</dbReference>
<dbReference type="PANTHER" id="PTHR43133:SF46">
    <property type="entry name" value="RNA POLYMERASE SIGMA-70 FACTOR ECF SUBFAMILY"/>
    <property type="match status" value="1"/>
</dbReference>
<evidence type="ECO:0000256" key="4">
    <source>
        <dbReference type="ARBA" id="ARBA00023163"/>
    </source>
</evidence>
<protein>
    <submittedName>
        <fullName evidence="7">RNA polymerase sigma-70 factor (ECF subfamily)</fullName>
    </submittedName>
</protein>
<feature type="domain" description="RNA polymerase sigma factor 70 region 4 type 2" evidence="6">
    <location>
        <begin position="121"/>
        <end position="172"/>
    </location>
</feature>
<comment type="caution">
    <text evidence="7">The sequence shown here is derived from an EMBL/GenBank/DDBJ whole genome shotgun (WGS) entry which is preliminary data.</text>
</comment>
<evidence type="ECO:0000313" key="8">
    <source>
        <dbReference type="Proteomes" id="UP000295292"/>
    </source>
</evidence>
<dbReference type="GO" id="GO:0006352">
    <property type="term" value="P:DNA-templated transcription initiation"/>
    <property type="evidence" value="ECO:0007669"/>
    <property type="project" value="InterPro"/>
</dbReference>
<dbReference type="NCBIfam" id="TIGR02985">
    <property type="entry name" value="Sig70_bacteroi1"/>
    <property type="match status" value="1"/>
</dbReference>
<dbReference type="Gene3D" id="1.10.1740.10">
    <property type="match status" value="1"/>
</dbReference>
<dbReference type="EMBL" id="SNYV01000011">
    <property type="protein sequence ID" value="TDQ79193.1"/>
    <property type="molecule type" value="Genomic_DNA"/>
</dbReference>
<dbReference type="InterPro" id="IPR007627">
    <property type="entry name" value="RNA_pol_sigma70_r2"/>
</dbReference>
<dbReference type="InterPro" id="IPR039425">
    <property type="entry name" value="RNA_pol_sigma-70-like"/>
</dbReference>
<evidence type="ECO:0000256" key="2">
    <source>
        <dbReference type="ARBA" id="ARBA00023015"/>
    </source>
</evidence>
<keyword evidence="8" id="KW-1185">Reference proteome</keyword>
<dbReference type="InterPro" id="IPR013249">
    <property type="entry name" value="RNA_pol_sigma70_r4_t2"/>
</dbReference>
<dbReference type="InterPro" id="IPR014327">
    <property type="entry name" value="RNA_pol_sigma70_bacteroid"/>
</dbReference>
<gene>
    <name evidence="7" type="ORF">CLV99_0625</name>
</gene>
<dbReference type="OrthoDB" id="799938at2"/>
<evidence type="ECO:0000259" key="5">
    <source>
        <dbReference type="Pfam" id="PF04542"/>
    </source>
</evidence>
<dbReference type="Gene3D" id="1.10.10.10">
    <property type="entry name" value="Winged helix-like DNA-binding domain superfamily/Winged helix DNA-binding domain"/>
    <property type="match status" value="1"/>
</dbReference>
<dbReference type="InterPro" id="IPR036388">
    <property type="entry name" value="WH-like_DNA-bd_sf"/>
</dbReference>
<sequence length="192" mass="22426">MPLIQIMGTKHTDRNSATDFSQFFDTYKEQVYGYVLTIIKDKTVAEEITQDVFMKLWTVSDLLPTIRNIDNYIFITARNRSLNHLRKVKHDHKALEELRRHLVEAHNPVEEHVLLRDYEHLVERAIAGLSTQRKIVYQLSRDEGLNLNEIAERLQLSPNTVKNHLIAALKHIRQYLEQHGGIAMLLAVFTFL</sequence>
<keyword evidence="4" id="KW-0804">Transcription</keyword>
<reference evidence="7 8" key="1">
    <citation type="submission" date="2019-03" db="EMBL/GenBank/DDBJ databases">
        <title>Genomic Encyclopedia of Archaeal and Bacterial Type Strains, Phase II (KMG-II): from individual species to whole genera.</title>
        <authorList>
            <person name="Goeker M."/>
        </authorList>
    </citation>
    <scope>NUCLEOTIDE SEQUENCE [LARGE SCALE GENOMIC DNA]</scope>
    <source>
        <strain evidence="7 8">DSM 28353</strain>
    </source>
</reference>
<evidence type="ECO:0000256" key="1">
    <source>
        <dbReference type="ARBA" id="ARBA00010641"/>
    </source>
</evidence>
<feature type="domain" description="RNA polymerase sigma-70 region 2" evidence="5">
    <location>
        <begin position="24"/>
        <end position="88"/>
    </location>
</feature>